<protein>
    <submittedName>
        <fullName evidence="3">STAS domain-containing protein</fullName>
    </submittedName>
</protein>
<feature type="region of interest" description="Disordered" evidence="1">
    <location>
        <begin position="114"/>
        <end position="139"/>
    </location>
</feature>
<dbReference type="InterPro" id="IPR058548">
    <property type="entry name" value="MlaB-like_STAS"/>
</dbReference>
<comment type="caution">
    <text evidence="3">The sequence shown here is derived from an EMBL/GenBank/DDBJ whole genome shotgun (WGS) entry which is preliminary data.</text>
</comment>
<feature type="domain" description="MlaB-like STAS" evidence="2">
    <location>
        <begin position="20"/>
        <end position="106"/>
    </location>
</feature>
<sequence length="139" mass="14300">MTFARRGGLPGVDAENPIVLTVTGRVSRAVVPDLCARLERALTAPGGAAPAPGAVADCDVGGVVRPDLALVDAVARLAVVARRSGHTLRLRRVPPELRALLDLVGLADVVRLAEEPGESGEPEGSEEPREITAPVPGPP</sequence>
<proteinExistence type="predicted"/>
<feature type="compositionally biased region" description="Acidic residues" evidence="1">
    <location>
        <begin position="115"/>
        <end position="125"/>
    </location>
</feature>
<dbReference type="InterPro" id="IPR036513">
    <property type="entry name" value="STAS_dom_sf"/>
</dbReference>
<evidence type="ECO:0000256" key="1">
    <source>
        <dbReference type="SAM" id="MobiDB-lite"/>
    </source>
</evidence>
<accession>A0A927GNA4</accession>
<gene>
    <name evidence="3" type="ORF">ID875_14200</name>
</gene>
<dbReference type="Gene3D" id="3.30.750.24">
    <property type="entry name" value="STAS domain"/>
    <property type="match status" value="1"/>
</dbReference>
<evidence type="ECO:0000259" key="2">
    <source>
        <dbReference type="Pfam" id="PF13466"/>
    </source>
</evidence>
<dbReference type="SUPFAM" id="SSF52091">
    <property type="entry name" value="SpoIIaa-like"/>
    <property type="match status" value="1"/>
</dbReference>
<dbReference type="Pfam" id="PF13466">
    <property type="entry name" value="STAS_2"/>
    <property type="match status" value="1"/>
</dbReference>
<name>A0A927GNA4_STRGL</name>
<evidence type="ECO:0000313" key="3">
    <source>
        <dbReference type="EMBL" id="MBD2829173.1"/>
    </source>
</evidence>
<dbReference type="EMBL" id="JACWUS010000001">
    <property type="protein sequence ID" value="MBD2829173.1"/>
    <property type="molecule type" value="Genomic_DNA"/>
</dbReference>
<dbReference type="AlphaFoldDB" id="A0A927GNA4"/>
<reference evidence="3" key="1">
    <citation type="journal article" date="2020" name="PLoS ONE">
        <title>Isolation and characterization of Streptomyces bacteriophages and Streptomyces strains encoding biosynthetic arsenals: Streptomyces strains and phages for antibiotic discovery.</title>
        <authorList>
            <person name="Montano E.T."/>
            <person name="Nideffer J.F."/>
            <person name="Brumage L."/>
            <person name="Erb M."/>
            <person name="Derman A.I."/>
            <person name="Davis J.P."/>
            <person name="Estrada E."/>
            <person name="Fu S."/>
            <person name="Le D."/>
            <person name="Vuppala A."/>
            <person name="Tran C."/>
            <person name="Luterstein E."/>
            <person name="Lakkaraju S."/>
            <person name="Panchagnula S."/>
            <person name="Ren C."/>
            <person name="Doan J."/>
            <person name="Tran S."/>
            <person name="Soriano J."/>
            <person name="Fujita Y."/>
            <person name="Gutala P."/>
            <person name="Fujii Q."/>
            <person name="Lee M."/>
            <person name="Bui A."/>
            <person name="Villarreal C."/>
            <person name="Shing S.R."/>
            <person name="Kim S."/>
            <person name="Freeman D."/>
            <person name="Racha V."/>
            <person name="Ho A."/>
            <person name="Kumar P."/>
            <person name="Falah K."/>
            <person name="Dawson T."/>
            <person name="Enustun E."/>
            <person name="Prichard A."/>
            <person name="Gomez A."/>
            <person name="Khanna K."/>
            <person name="Trigg S."/>
            <person name="Fernandez L."/>
            <person name="Pogliano K."/>
            <person name="Pogliano J."/>
        </authorList>
    </citation>
    <scope>NUCLEOTIDE SEQUENCE</scope>
    <source>
        <strain evidence="3">QF2</strain>
    </source>
</reference>
<organism evidence="3">
    <name type="scientific">Streptomyces globisporus</name>
    <dbReference type="NCBI Taxonomy" id="1908"/>
    <lineage>
        <taxon>Bacteria</taxon>
        <taxon>Bacillati</taxon>
        <taxon>Actinomycetota</taxon>
        <taxon>Actinomycetes</taxon>
        <taxon>Kitasatosporales</taxon>
        <taxon>Streptomycetaceae</taxon>
        <taxon>Streptomyces</taxon>
    </lineage>
</organism>